<dbReference type="InterPro" id="IPR029058">
    <property type="entry name" value="AB_hydrolase_fold"/>
</dbReference>
<dbReference type="MEROPS" id="S09.B04"/>
<dbReference type="EMBL" id="CP002696">
    <property type="protein sequence ID" value="AEE17909.1"/>
    <property type="molecule type" value="Genomic_DNA"/>
</dbReference>
<dbReference type="Proteomes" id="UP000006546">
    <property type="component" value="Chromosome"/>
</dbReference>
<dbReference type="KEGG" id="tbe:Trebr_2503"/>
<feature type="domain" description="Serine aminopeptidase S33" evidence="2">
    <location>
        <begin position="117"/>
        <end position="210"/>
    </location>
</feature>
<dbReference type="eggNOG" id="COG1073">
    <property type="taxonomic scope" value="Bacteria"/>
</dbReference>
<evidence type="ECO:0000256" key="1">
    <source>
        <dbReference type="SAM" id="Phobius"/>
    </source>
</evidence>
<organism evidence="3 4">
    <name type="scientific">Treponema brennaborense (strain DSM 12168 / CIP 105900 / DD5/3)</name>
    <dbReference type="NCBI Taxonomy" id="906968"/>
    <lineage>
        <taxon>Bacteria</taxon>
        <taxon>Pseudomonadati</taxon>
        <taxon>Spirochaetota</taxon>
        <taxon>Spirochaetia</taxon>
        <taxon>Spirochaetales</taxon>
        <taxon>Treponemataceae</taxon>
        <taxon>Treponema</taxon>
    </lineage>
</organism>
<keyword evidence="1" id="KW-0812">Transmembrane</keyword>
<accession>F4LNF1</accession>
<keyword evidence="1" id="KW-1133">Transmembrane helix</keyword>
<dbReference type="AlphaFoldDB" id="F4LNF1"/>
<evidence type="ECO:0000259" key="2">
    <source>
        <dbReference type="Pfam" id="PF12146"/>
    </source>
</evidence>
<name>F4LNF1_TREBD</name>
<dbReference type="STRING" id="906968.Trebr_2503"/>
<protein>
    <recommendedName>
        <fullName evidence="2">Serine aminopeptidase S33 domain-containing protein</fullName>
    </recommendedName>
</protein>
<evidence type="ECO:0000313" key="4">
    <source>
        <dbReference type="Proteomes" id="UP000006546"/>
    </source>
</evidence>
<dbReference type="HOGENOM" id="CLU_029375_6_3_12"/>
<dbReference type="InterPro" id="IPR022742">
    <property type="entry name" value="Hydrolase_4"/>
</dbReference>
<dbReference type="Gene3D" id="3.40.50.1820">
    <property type="entry name" value="alpha/beta hydrolase"/>
    <property type="match status" value="1"/>
</dbReference>
<dbReference type="PANTHER" id="PTHR43358">
    <property type="entry name" value="ALPHA/BETA-HYDROLASE"/>
    <property type="match status" value="1"/>
</dbReference>
<evidence type="ECO:0000313" key="3">
    <source>
        <dbReference type="EMBL" id="AEE17909.1"/>
    </source>
</evidence>
<keyword evidence="4" id="KW-1185">Reference proteome</keyword>
<proteinExistence type="predicted"/>
<dbReference type="Pfam" id="PF12146">
    <property type="entry name" value="Hydrolase_4"/>
    <property type="match status" value="1"/>
</dbReference>
<feature type="transmembrane region" description="Helical" evidence="1">
    <location>
        <begin position="24"/>
        <end position="47"/>
    </location>
</feature>
<gene>
    <name evidence="3" type="ordered locus">Trebr_2503</name>
</gene>
<reference evidence="4" key="1">
    <citation type="submission" date="2011-04" db="EMBL/GenBank/DDBJ databases">
        <title>The complete genome of Treponema brennaborense DSM 12168.</title>
        <authorList>
            <person name="Lucas S."/>
            <person name="Han J."/>
            <person name="Lapidus A."/>
            <person name="Bruce D."/>
            <person name="Goodwin L."/>
            <person name="Pitluck S."/>
            <person name="Peters L."/>
            <person name="Kyrpides N."/>
            <person name="Mavromatis K."/>
            <person name="Ivanova N."/>
            <person name="Mikhailova N."/>
            <person name="Pagani I."/>
            <person name="Teshima H."/>
            <person name="Detter J.C."/>
            <person name="Tapia R."/>
            <person name="Han C."/>
            <person name="Land M."/>
            <person name="Hauser L."/>
            <person name="Markowitz V."/>
            <person name="Cheng J.-F."/>
            <person name="Hugenholtz P."/>
            <person name="Woyke T."/>
            <person name="Wu D."/>
            <person name="Gronow S."/>
            <person name="Wellnitz S."/>
            <person name="Brambilla E."/>
            <person name="Klenk H.-P."/>
            <person name="Eisen J.A."/>
        </authorList>
    </citation>
    <scope>NUCLEOTIDE SEQUENCE [LARGE SCALE GENOMIC DNA]</scope>
    <source>
        <strain evidence="4">DSM 12168 / CIP 105900 / DD5/3</strain>
    </source>
</reference>
<keyword evidence="1" id="KW-0472">Membrane</keyword>
<dbReference type="SUPFAM" id="SSF53474">
    <property type="entry name" value="alpha/beta-Hydrolases"/>
    <property type="match status" value="1"/>
</dbReference>
<dbReference type="PANTHER" id="PTHR43358:SF4">
    <property type="entry name" value="ALPHA_BETA HYDROLASE FOLD-1 DOMAIN-CONTAINING PROTEIN"/>
    <property type="match status" value="1"/>
</dbReference>
<dbReference type="InterPro" id="IPR052920">
    <property type="entry name" value="DNA-binding_regulatory"/>
</dbReference>
<sequence length="333" mass="36271">MPQKIAPPVDFVYIECMKTAVKGIVIAVCSVAVIAVIGLAAASSYFFTFALDPASDKDVFTDDEPAVLIAEDESAAALPAEEWLMSEGENVFITAKDGLQLHGYFIAAKVPSDRYALAVHGYKMSAAAMAQYARHYYERGWNVLVPDQRSHGLSEGRYIGMGAPERYDMIEWIRYLTEKDSAARVVLHGVSMGAATVMLTTGEPLPANVRAAVEDCGYSSIDAEFTYQLKQSFNLPRFPLIPVTSLVTKLRAGYFFGEGDCVRAVGRSVTPTLFIHGDADTFVPFAMLDQVYEAASCEKEKLVVPGAAHADSVDDAPDLYWAAVDSFLSKYVP</sequence>